<feature type="binding site" evidence="6">
    <location>
        <begin position="177"/>
        <end position="181"/>
    </location>
    <ligand>
        <name>pyridoxal 5'-phosphate</name>
        <dbReference type="ChEBI" id="CHEBI:597326"/>
    </ligand>
</feature>
<evidence type="ECO:0000259" key="8">
    <source>
        <dbReference type="Pfam" id="PF00291"/>
    </source>
</evidence>
<evidence type="ECO:0000313" key="9">
    <source>
        <dbReference type="EMBL" id="QEN05252.1"/>
    </source>
</evidence>
<feature type="domain" description="Tryptophan synthase beta chain-like PALP" evidence="8">
    <location>
        <begin position="8"/>
        <end position="291"/>
    </location>
</feature>
<dbReference type="NCBIfam" id="TIGR01136">
    <property type="entry name" value="cysKM"/>
    <property type="match status" value="1"/>
</dbReference>
<dbReference type="InterPro" id="IPR050214">
    <property type="entry name" value="Cys_Synth/Cystath_Beta-Synth"/>
</dbReference>
<dbReference type="Pfam" id="PF00291">
    <property type="entry name" value="PALP"/>
    <property type="match status" value="1"/>
</dbReference>
<dbReference type="InterPro" id="IPR036052">
    <property type="entry name" value="TrpB-like_PALP_sf"/>
</dbReference>
<sequence>MVYDSIIDLVGNTPVVKLNKVVEGLKGEVYVKLEGFNPLSSVKDRIAKQMIEDAESRGDIDSSSTLIEATSGNTGIGLAFVGAAKGYKVVLVMPDTMSVERRKLLKALGAELVLTPGSGGMKAAIDKAEEIAKERDKTFVLRQFENPSNPKAHRKTTSLEILRDFPDGLDAFVSGIGTGGTITGTSEVLRKTWPDLYVAAVEPAGSPILSGGSAGPHKIQGIGAGFVPKVLNTEIFNEVIKITSEDSGIIARRLAKEEGLLLGISSGAAVKAALELASRDEFAGKKILAICPSSGERYLSTWLYEE</sequence>
<comment type="catalytic activity">
    <reaction evidence="5">
        <text>O-acetyl-L-serine + hydrogen sulfide = L-cysteine + acetate</text>
        <dbReference type="Rhea" id="RHEA:14829"/>
        <dbReference type="ChEBI" id="CHEBI:29919"/>
        <dbReference type="ChEBI" id="CHEBI:30089"/>
        <dbReference type="ChEBI" id="CHEBI:35235"/>
        <dbReference type="ChEBI" id="CHEBI:58340"/>
        <dbReference type="EC" id="2.5.1.47"/>
    </reaction>
</comment>
<dbReference type="InterPro" id="IPR005856">
    <property type="entry name" value="Cys_synth"/>
</dbReference>
<dbReference type="CDD" id="cd01561">
    <property type="entry name" value="CBS_like"/>
    <property type="match status" value="1"/>
</dbReference>
<keyword evidence="9" id="KW-0808">Transferase</keyword>
<accession>A0A5C1QGA8</accession>
<feature type="binding site" evidence="6">
    <location>
        <position position="265"/>
    </location>
    <ligand>
        <name>pyridoxal 5'-phosphate</name>
        <dbReference type="ChEBI" id="CHEBI:597326"/>
    </ligand>
</feature>
<dbReference type="EC" id="2.5.1.47" evidence="3"/>
<feature type="binding site" evidence="6">
    <location>
        <position position="73"/>
    </location>
    <ligand>
        <name>pyridoxal 5'-phosphate</name>
        <dbReference type="ChEBI" id="CHEBI:597326"/>
    </ligand>
</feature>
<dbReference type="GO" id="GO:0004124">
    <property type="term" value="F:cysteine synthase activity"/>
    <property type="evidence" value="ECO:0007669"/>
    <property type="project" value="UniProtKB-EC"/>
</dbReference>
<dbReference type="InterPro" id="IPR001926">
    <property type="entry name" value="TrpB-like_PALP"/>
</dbReference>
<dbReference type="FunFam" id="3.40.50.1100:FF:000003">
    <property type="entry name" value="Cystathionine beta-synthase"/>
    <property type="match status" value="1"/>
</dbReference>
<dbReference type="PANTHER" id="PTHR10314">
    <property type="entry name" value="CYSTATHIONINE BETA-SYNTHASE"/>
    <property type="match status" value="1"/>
</dbReference>
<evidence type="ECO:0000313" key="10">
    <source>
        <dbReference type="Proteomes" id="UP000323824"/>
    </source>
</evidence>
<evidence type="ECO:0000256" key="7">
    <source>
        <dbReference type="PIRSR" id="PIRSR605856-51"/>
    </source>
</evidence>
<dbReference type="Proteomes" id="UP000323824">
    <property type="component" value="Chromosome"/>
</dbReference>
<dbReference type="Gene3D" id="3.40.50.1100">
    <property type="match status" value="2"/>
</dbReference>
<evidence type="ECO:0000256" key="1">
    <source>
        <dbReference type="ARBA" id="ARBA00001933"/>
    </source>
</evidence>
<dbReference type="FunFam" id="3.40.50.1100:FF:000118">
    <property type="entry name" value="Related to CYS4-cystathionine beta-synthase"/>
    <property type="match status" value="1"/>
</dbReference>
<evidence type="ECO:0000256" key="3">
    <source>
        <dbReference type="ARBA" id="ARBA00012681"/>
    </source>
</evidence>
<feature type="modified residue" description="N6-(pyridoxal phosphate)lysine" evidence="7">
    <location>
        <position position="43"/>
    </location>
</feature>
<evidence type="ECO:0000256" key="5">
    <source>
        <dbReference type="ARBA" id="ARBA00047931"/>
    </source>
</evidence>
<keyword evidence="10" id="KW-1185">Reference proteome</keyword>
<comment type="cofactor">
    <cofactor evidence="1 6">
        <name>pyridoxal 5'-phosphate</name>
        <dbReference type="ChEBI" id="CHEBI:597326"/>
    </cofactor>
</comment>
<dbReference type="GO" id="GO:0006535">
    <property type="term" value="P:cysteine biosynthetic process from serine"/>
    <property type="evidence" value="ECO:0007669"/>
    <property type="project" value="InterPro"/>
</dbReference>
<evidence type="ECO:0000256" key="6">
    <source>
        <dbReference type="PIRSR" id="PIRSR605856-50"/>
    </source>
</evidence>
<protein>
    <recommendedName>
        <fullName evidence="3">cysteine synthase</fullName>
        <ecNumber evidence="3">2.5.1.47</ecNumber>
    </recommendedName>
</protein>
<dbReference type="AlphaFoldDB" id="A0A5C1QGA8"/>
<organism evidence="9 10">
    <name type="scientific">Thiospirochaeta perfilievii</name>
    <dbReference type="NCBI Taxonomy" id="252967"/>
    <lineage>
        <taxon>Bacteria</taxon>
        <taxon>Pseudomonadati</taxon>
        <taxon>Spirochaetota</taxon>
        <taxon>Spirochaetia</taxon>
        <taxon>Spirochaetales</taxon>
        <taxon>Spirochaetaceae</taxon>
        <taxon>Thiospirochaeta</taxon>
    </lineage>
</organism>
<evidence type="ECO:0000256" key="4">
    <source>
        <dbReference type="ARBA" id="ARBA00022898"/>
    </source>
</evidence>
<keyword evidence="4 6" id="KW-0663">Pyridoxal phosphate</keyword>
<proteinExistence type="inferred from homology"/>
<dbReference type="OrthoDB" id="9808024at2"/>
<gene>
    <name evidence="9" type="primary">cysK</name>
    <name evidence="9" type="ORF">EW093_11185</name>
</gene>
<dbReference type="KEGG" id="sper:EW093_11185"/>
<reference evidence="9 10" key="2">
    <citation type="submission" date="2019-09" db="EMBL/GenBank/DDBJ databases">
        <title>Complete Genome Sequence and Methylome Analysis of free living Spirochaetas.</title>
        <authorList>
            <person name="Leshcheva N."/>
            <person name="Mikheeva N."/>
        </authorList>
    </citation>
    <scope>NUCLEOTIDE SEQUENCE [LARGE SCALE GENOMIC DNA]</scope>
    <source>
        <strain evidence="9 10">P</strain>
    </source>
</reference>
<dbReference type="EMBL" id="CP035807">
    <property type="protein sequence ID" value="QEN05252.1"/>
    <property type="molecule type" value="Genomic_DNA"/>
</dbReference>
<reference evidence="9 10" key="1">
    <citation type="submission" date="2019-02" db="EMBL/GenBank/DDBJ databases">
        <authorList>
            <person name="Fomenkov A."/>
            <person name="Dubinina G."/>
            <person name="Grabovich M."/>
            <person name="Vincze T."/>
            <person name="Roberts R.J."/>
        </authorList>
    </citation>
    <scope>NUCLEOTIDE SEQUENCE [LARGE SCALE GENOMIC DNA]</scope>
    <source>
        <strain evidence="9 10">P</strain>
    </source>
</reference>
<name>A0A5C1QGA8_9SPIO</name>
<comment type="similarity">
    <text evidence="2">Belongs to the cysteine synthase/cystathionine beta-synthase family.</text>
</comment>
<dbReference type="InterPro" id="IPR005859">
    <property type="entry name" value="CysK"/>
</dbReference>
<dbReference type="RefSeq" id="WP_149568490.1">
    <property type="nucleotide sequence ID" value="NZ_CP035807.1"/>
</dbReference>
<evidence type="ECO:0000256" key="2">
    <source>
        <dbReference type="ARBA" id="ARBA00007103"/>
    </source>
</evidence>
<dbReference type="SUPFAM" id="SSF53686">
    <property type="entry name" value="Tryptophan synthase beta subunit-like PLP-dependent enzymes"/>
    <property type="match status" value="1"/>
</dbReference>
<dbReference type="NCBIfam" id="TIGR01139">
    <property type="entry name" value="cysK"/>
    <property type="match status" value="1"/>
</dbReference>